<organism evidence="1 2">
    <name type="scientific">Penicillium cf. griseofulvum</name>
    <dbReference type="NCBI Taxonomy" id="2972120"/>
    <lineage>
        <taxon>Eukaryota</taxon>
        <taxon>Fungi</taxon>
        <taxon>Dikarya</taxon>
        <taxon>Ascomycota</taxon>
        <taxon>Pezizomycotina</taxon>
        <taxon>Eurotiomycetes</taxon>
        <taxon>Eurotiomycetidae</taxon>
        <taxon>Eurotiales</taxon>
        <taxon>Aspergillaceae</taxon>
        <taxon>Penicillium</taxon>
    </lineage>
</organism>
<evidence type="ECO:0000313" key="2">
    <source>
        <dbReference type="Proteomes" id="UP001150879"/>
    </source>
</evidence>
<keyword evidence="2" id="KW-1185">Reference proteome</keyword>
<evidence type="ECO:0008006" key="3">
    <source>
        <dbReference type="Google" id="ProtNLM"/>
    </source>
</evidence>
<reference evidence="1" key="1">
    <citation type="submission" date="2022-11" db="EMBL/GenBank/DDBJ databases">
        <authorList>
            <person name="Petersen C."/>
        </authorList>
    </citation>
    <scope>NUCLEOTIDE SEQUENCE</scope>
    <source>
        <strain evidence="1">IBT 16849</strain>
    </source>
</reference>
<dbReference type="Proteomes" id="UP001150879">
    <property type="component" value="Unassembled WGS sequence"/>
</dbReference>
<name>A0A9W9N1J9_9EURO</name>
<proteinExistence type="predicted"/>
<sequence length="244" mass="28302">MPVSFLSLPAELRNEIYIYLLVRREPIDPWHGDHELVPNHLSTNSAILHEARSLLYGHNCFDLTLSTWNFELISQFFDTIGFVNSSHLRCIRIDFPRLRDLEDDISLEEDSLYILEKIQSHCTNLKTLIVASESTSTIENRLDSLDSPIICAKALALVAARFNTISSLQEIIVEVYEEGPSSDIRRKMESHGWILNVVGLVEEEEWNNDRTWDDVEDDESLYDDYDDDDYDIDNDSDFWRRAAD</sequence>
<dbReference type="InterPro" id="IPR038883">
    <property type="entry name" value="AN11006-like"/>
</dbReference>
<accession>A0A9W9N1J9</accession>
<dbReference type="PANTHER" id="PTHR42085">
    <property type="entry name" value="F-BOX DOMAIN-CONTAINING PROTEIN"/>
    <property type="match status" value="1"/>
</dbReference>
<dbReference type="PANTHER" id="PTHR42085:SF1">
    <property type="entry name" value="F-BOX DOMAIN-CONTAINING PROTEIN"/>
    <property type="match status" value="1"/>
</dbReference>
<gene>
    <name evidence="1" type="ORF">N7472_001549</name>
</gene>
<evidence type="ECO:0000313" key="1">
    <source>
        <dbReference type="EMBL" id="KAJ5211410.1"/>
    </source>
</evidence>
<dbReference type="OrthoDB" id="62952at2759"/>
<protein>
    <recommendedName>
        <fullName evidence="3">F-box domain-containing protein</fullName>
    </recommendedName>
</protein>
<comment type="caution">
    <text evidence="1">The sequence shown here is derived from an EMBL/GenBank/DDBJ whole genome shotgun (WGS) entry which is preliminary data.</text>
</comment>
<dbReference type="EMBL" id="JAPQKP010000001">
    <property type="protein sequence ID" value="KAJ5211410.1"/>
    <property type="molecule type" value="Genomic_DNA"/>
</dbReference>
<reference evidence="1" key="2">
    <citation type="journal article" date="2023" name="IMA Fungus">
        <title>Comparative genomic study of the Penicillium genus elucidates a diverse pangenome and 15 lateral gene transfer events.</title>
        <authorList>
            <person name="Petersen C."/>
            <person name="Sorensen T."/>
            <person name="Nielsen M.R."/>
            <person name="Sondergaard T.E."/>
            <person name="Sorensen J.L."/>
            <person name="Fitzpatrick D.A."/>
            <person name="Frisvad J.C."/>
            <person name="Nielsen K.L."/>
        </authorList>
    </citation>
    <scope>NUCLEOTIDE SEQUENCE</scope>
    <source>
        <strain evidence="1">IBT 16849</strain>
    </source>
</reference>
<dbReference type="AlphaFoldDB" id="A0A9W9N1J9"/>